<proteinExistence type="predicted"/>
<accession>A0A397UKG2</accession>
<evidence type="ECO:0000313" key="2">
    <source>
        <dbReference type="EMBL" id="RIB09971.1"/>
    </source>
</evidence>
<organism evidence="2 3">
    <name type="scientific">Gigaspora rosea</name>
    <dbReference type="NCBI Taxonomy" id="44941"/>
    <lineage>
        <taxon>Eukaryota</taxon>
        <taxon>Fungi</taxon>
        <taxon>Fungi incertae sedis</taxon>
        <taxon>Mucoromycota</taxon>
        <taxon>Glomeromycotina</taxon>
        <taxon>Glomeromycetes</taxon>
        <taxon>Diversisporales</taxon>
        <taxon>Gigasporaceae</taxon>
        <taxon>Gigaspora</taxon>
    </lineage>
</organism>
<evidence type="ECO:0000256" key="1">
    <source>
        <dbReference type="SAM" id="MobiDB-lite"/>
    </source>
</evidence>
<dbReference type="EMBL" id="QKWP01001306">
    <property type="protein sequence ID" value="RIB09971.1"/>
    <property type="molecule type" value="Genomic_DNA"/>
</dbReference>
<feature type="compositionally biased region" description="Acidic residues" evidence="1">
    <location>
        <begin position="42"/>
        <end position="55"/>
    </location>
</feature>
<protein>
    <submittedName>
        <fullName evidence="2">Uncharacterized protein</fullName>
    </submittedName>
</protein>
<keyword evidence="3" id="KW-1185">Reference proteome</keyword>
<name>A0A397UKG2_9GLOM</name>
<dbReference type="AlphaFoldDB" id="A0A397UKG2"/>
<feature type="region of interest" description="Disordered" evidence="1">
    <location>
        <begin position="1"/>
        <end position="55"/>
    </location>
</feature>
<feature type="compositionally biased region" description="Basic and acidic residues" evidence="1">
    <location>
        <begin position="1"/>
        <end position="10"/>
    </location>
</feature>
<reference evidence="2 3" key="1">
    <citation type="submission" date="2018-06" db="EMBL/GenBank/DDBJ databases">
        <title>Comparative genomics reveals the genomic features of Rhizophagus irregularis, R. cerebriforme, R. diaphanum and Gigaspora rosea, and their symbiotic lifestyle signature.</title>
        <authorList>
            <person name="Morin E."/>
            <person name="San Clemente H."/>
            <person name="Chen E.C.H."/>
            <person name="De La Providencia I."/>
            <person name="Hainaut M."/>
            <person name="Kuo A."/>
            <person name="Kohler A."/>
            <person name="Murat C."/>
            <person name="Tang N."/>
            <person name="Roy S."/>
            <person name="Loubradou J."/>
            <person name="Henrissat B."/>
            <person name="Grigoriev I.V."/>
            <person name="Corradi N."/>
            <person name="Roux C."/>
            <person name="Martin F.M."/>
        </authorList>
    </citation>
    <scope>NUCLEOTIDE SEQUENCE [LARGE SCALE GENOMIC DNA]</scope>
    <source>
        <strain evidence="2 3">DAOM 194757</strain>
    </source>
</reference>
<gene>
    <name evidence="2" type="ORF">C2G38_227744</name>
</gene>
<comment type="caution">
    <text evidence="2">The sequence shown here is derived from an EMBL/GenBank/DDBJ whole genome shotgun (WGS) entry which is preliminary data.</text>
</comment>
<sequence length="86" mass="9941">MYDNGNDSKSKKTSNNLDQSEVSDRNNNNNRSVKPVNKEVDNNSEFDQDTEQDIEQEIYDNIYEIIDSENDKIYETSNVDDINSAN</sequence>
<evidence type="ECO:0000313" key="3">
    <source>
        <dbReference type="Proteomes" id="UP000266673"/>
    </source>
</evidence>
<dbReference type="Proteomes" id="UP000266673">
    <property type="component" value="Unassembled WGS sequence"/>
</dbReference>
<dbReference type="OrthoDB" id="10324326at2759"/>